<proteinExistence type="predicted"/>
<dbReference type="AlphaFoldDB" id="A0A7T8K9Z6"/>
<feature type="compositionally biased region" description="Basic residues" evidence="1">
    <location>
        <begin position="199"/>
        <end position="215"/>
    </location>
</feature>
<reference evidence="3" key="1">
    <citation type="submission" date="2021-01" db="EMBL/GenBank/DDBJ databases">
        <title>Caligus Genome Assembly.</title>
        <authorList>
            <person name="Gallardo-Escarate C."/>
        </authorList>
    </citation>
    <scope>NUCLEOTIDE SEQUENCE [LARGE SCALE GENOMIC DNA]</scope>
</reference>
<gene>
    <name evidence="2" type="ORF">FKW44_011861</name>
</gene>
<feature type="region of interest" description="Disordered" evidence="1">
    <location>
        <begin position="109"/>
        <end position="215"/>
    </location>
</feature>
<protein>
    <submittedName>
        <fullName evidence="2">Uncharacterized protein</fullName>
    </submittedName>
</protein>
<name>A0A7T8K9Z6_CALRO</name>
<evidence type="ECO:0000313" key="2">
    <source>
        <dbReference type="EMBL" id="QQP50741.1"/>
    </source>
</evidence>
<evidence type="ECO:0000256" key="1">
    <source>
        <dbReference type="SAM" id="MobiDB-lite"/>
    </source>
</evidence>
<keyword evidence="3" id="KW-1185">Reference proteome</keyword>
<feature type="compositionally biased region" description="Acidic residues" evidence="1">
    <location>
        <begin position="160"/>
        <end position="194"/>
    </location>
</feature>
<organism evidence="2 3">
    <name type="scientific">Caligus rogercresseyi</name>
    <name type="common">Sea louse</name>
    <dbReference type="NCBI Taxonomy" id="217165"/>
    <lineage>
        <taxon>Eukaryota</taxon>
        <taxon>Metazoa</taxon>
        <taxon>Ecdysozoa</taxon>
        <taxon>Arthropoda</taxon>
        <taxon>Crustacea</taxon>
        <taxon>Multicrustacea</taxon>
        <taxon>Hexanauplia</taxon>
        <taxon>Copepoda</taxon>
        <taxon>Siphonostomatoida</taxon>
        <taxon>Caligidae</taxon>
        <taxon>Caligus</taxon>
    </lineage>
</organism>
<sequence>MWCAIIYAIQVYRDREYRPQFTSRRIDAAYKEAVMITQVHELPMGFEWDQELMIPALGSARTYVYRSNQIIVPNLSSFQAENLRFLRELDNFTTLATNRGRILLPKQANGLNLPEGGILSKIKGAKDKTSDKTARTGPVAKKPTGGAPRRPRDKQPPEDKTEDDAEEEEEDDDAEEEQEEEEHPDADGEATQEEESPRRRPLSKHPQKRNRSPRS</sequence>
<dbReference type="Proteomes" id="UP000595437">
    <property type="component" value="Chromosome 7"/>
</dbReference>
<dbReference type="EMBL" id="CP045896">
    <property type="protein sequence ID" value="QQP50741.1"/>
    <property type="molecule type" value="Genomic_DNA"/>
</dbReference>
<accession>A0A7T8K9Z6</accession>
<feature type="compositionally biased region" description="Basic and acidic residues" evidence="1">
    <location>
        <begin position="124"/>
        <end position="134"/>
    </location>
</feature>
<evidence type="ECO:0000313" key="3">
    <source>
        <dbReference type="Proteomes" id="UP000595437"/>
    </source>
</evidence>